<dbReference type="PANTHER" id="PTHR12411">
    <property type="entry name" value="CYSTEINE PROTEASE FAMILY C1-RELATED"/>
    <property type="match status" value="1"/>
</dbReference>
<evidence type="ECO:0000256" key="1">
    <source>
        <dbReference type="ARBA" id="ARBA00008455"/>
    </source>
</evidence>
<dbReference type="GO" id="GO:0006508">
    <property type="term" value="P:proteolysis"/>
    <property type="evidence" value="ECO:0007669"/>
    <property type="project" value="InterPro"/>
</dbReference>
<dbReference type="Proteomes" id="UP001152759">
    <property type="component" value="Chromosome 2"/>
</dbReference>
<proteinExistence type="inferred from homology"/>
<evidence type="ECO:0000313" key="5">
    <source>
        <dbReference type="Proteomes" id="UP001152759"/>
    </source>
</evidence>
<dbReference type="InterPro" id="IPR013128">
    <property type="entry name" value="Peptidase_C1A"/>
</dbReference>
<dbReference type="Gene3D" id="3.90.70.10">
    <property type="entry name" value="Cysteine proteinases"/>
    <property type="match status" value="1"/>
</dbReference>
<evidence type="ECO:0000313" key="4">
    <source>
        <dbReference type="EMBL" id="CAH0384078.1"/>
    </source>
</evidence>
<feature type="chain" id="PRO_5040295010" description="Peptidase C1A papain C-terminal domain-containing protein" evidence="2">
    <location>
        <begin position="20"/>
        <end position="379"/>
    </location>
</feature>
<feature type="signal peptide" evidence="2">
    <location>
        <begin position="1"/>
        <end position="19"/>
    </location>
</feature>
<dbReference type="SMART" id="SM00645">
    <property type="entry name" value="Pept_C1"/>
    <property type="match status" value="1"/>
</dbReference>
<reference evidence="4" key="1">
    <citation type="submission" date="2021-12" db="EMBL/GenBank/DDBJ databases">
        <authorList>
            <person name="King R."/>
        </authorList>
    </citation>
    <scope>NUCLEOTIDE SEQUENCE</scope>
</reference>
<dbReference type="InterPro" id="IPR000668">
    <property type="entry name" value="Peptidase_C1A_C"/>
</dbReference>
<dbReference type="GO" id="GO:0008234">
    <property type="term" value="F:cysteine-type peptidase activity"/>
    <property type="evidence" value="ECO:0007669"/>
    <property type="project" value="InterPro"/>
</dbReference>
<protein>
    <recommendedName>
        <fullName evidence="3">Peptidase C1A papain C-terminal domain-containing protein</fullName>
    </recommendedName>
</protein>
<evidence type="ECO:0000256" key="2">
    <source>
        <dbReference type="SAM" id="SignalP"/>
    </source>
</evidence>
<keyword evidence="2" id="KW-0732">Signal</keyword>
<feature type="domain" description="Peptidase C1A papain C-terminal" evidence="3">
    <location>
        <begin position="100"/>
        <end position="369"/>
    </location>
</feature>
<keyword evidence="5" id="KW-1185">Reference proteome</keyword>
<evidence type="ECO:0000259" key="3">
    <source>
        <dbReference type="SMART" id="SM00645"/>
    </source>
</evidence>
<sequence>MNNFGIILVTCFMALNIESNHCQDYRGSYFVSDEFIRQLNDEQTDWKAGRNFGPWVTSAAIDSLFGGNNHLSRSMGLFNLIFDIPSQIYTELKQSFLTSMPDEFDGRKEWAVVCRARVSEVVDTGLCSASWALSVAQAIHDRYCIYYLRDDRTFSAKQLLDCCPNCGNWGCKGGNQGQAYEYLLKYGLPTGSNIPGENIGCKPWSLDSMRCLTSRMAPPGLGTGQCDYSDTDTCRQDKCTNEVFVDRDRQATNELFKIEAFWKNCPKMAFFFESDDNIMREIYTYGSITAQVTVFSDFLNYKRGVYHPTSKAVLLGDLVLRIVGWGTEGGVNYWLAAGVWGPRWGDAGFVKLRRRDKKLNMEDRMYVGRIGGLKCYGKV</sequence>
<dbReference type="InterPro" id="IPR038765">
    <property type="entry name" value="Papain-like_cys_pep_sf"/>
</dbReference>
<dbReference type="Pfam" id="PF00112">
    <property type="entry name" value="Peptidase_C1"/>
    <property type="match status" value="1"/>
</dbReference>
<dbReference type="AlphaFoldDB" id="A0A9P0F037"/>
<dbReference type="EMBL" id="OU963863">
    <property type="protein sequence ID" value="CAH0384078.1"/>
    <property type="molecule type" value="Genomic_DNA"/>
</dbReference>
<dbReference type="SUPFAM" id="SSF54001">
    <property type="entry name" value="Cysteine proteinases"/>
    <property type="match status" value="1"/>
</dbReference>
<name>A0A9P0F037_BEMTA</name>
<comment type="similarity">
    <text evidence="1">Belongs to the peptidase C1 family.</text>
</comment>
<gene>
    <name evidence="4" type="ORF">BEMITA_LOCUS3455</name>
</gene>
<accession>A0A9P0F037</accession>
<organism evidence="4 5">
    <name type="scientific">Bemisia tabaci</name>
    <name type="common">Sweetpotato whitefly</name>
    <name type="synonym">Aleurodes tabaci</name>
    <dbReference type="NCBI Taxonomy" id="7038"/>
    <lineage>
        <taxon>Eukaryota</taxon>
        <taxon>Metazoa</taxon>
        <taxon>Ecdysozoa</taxon>
        <taxon>Arthropoda</taxon>
        <taxon>Hexapoda</taxon>
        <taxon>Insecta</taxon>
        <taxon>Pterygota</taxon>
        <taxon>Neoptera</taxon>
        <taxon>Paraneoptera</taxon>
        <taxon>Hemiptera</taxon>
        <taxon>Sternorrhyncha</taxon>
        <taxon>Aleyrodoidea</taxon>
        <taxon>Aleyrodidae</taxon>
        <taxon>Aleyrodinae</taxon>
        <taxon>Bemisia</taxon>
    </lineage>
</organism>